<dbReference type="GO" id="GO:0018738">
    <property type="term" value="F:S-formylglutathione hydrolase activity"/>
    <property type="evidence" value="ECO:0007669"/>
    <property type="project" value="UniProtKB-EC"/>
</dbReference>
<accession>A0A9P3LTA1</accession>
<evidence type="ECO:0000256" key="3">
    <source>
        <dbReference type="ARBA" id="ARBA00016774"/>
    </source>
</evidence>
<name>A0A9P3LTA1_9FUNG</name>
<comment type="catalytic activity">
    <reaction evidence="7">
        <text>S-formylglutathione + H2O = formate + glutathione + H(+)</text>
        <dbReference type="Rhea" id="RHEA:14961"/>
        <dbReference type="ChEBI" id="CHEBI:15377"/>
        <dbReference type="ChEBI" id="CHEBI:15378"/>
        <dbReference type="ChEBI" id="CHEBI:15740"/>
        <dbReference type="ChEBI" id="CHEBI:57688"/>
        <dbReference type="ChEBI" id="CHEBI:57925"/>
        <dbReference type="EC" id="3.1.2.12"/>
    </reaction>
</comment>
<evidence type="ECO:0000256" key="1">
    <source>
        <dbReference type="ARBA" id="ARBA00005622"/>
    </source>
</evidence>
<dbReference type="PANTHER" id="PTHR10061">
    <property type="entry name" value="S-FORMYLGLUTATHIONE HYDROLASE"/>
    <property type="match status" value="1"/>
</dbReference>
<dbReference type="GO" id="GO:0052689">
    <property type="term" value="F:carboxylic ester hydrolase activity"/>
    <property type="evidence" value="ECO:0007669"/>
    <property type="project" value="UniProtKB-KW"/>
</dbReference>
<sequence length="290" mass="32360">MALTLLSASKHFAGTLSKYSHVSTTTHCTMVFNVFLPKTAVEDKVKVPVLYCLGGLTSTEDNFAQKAGAAQHAANYEIALVFPDTSPRNVDFNAGADESIGYSAGFYLNATQAPWDKNWKMYDYVSKELPQVISENLPIDISRSSITGHSMGGHGALSIFLKNQHAYKSVSAFAPILHLSKSNWGKYALPQYLGNDESTWKQYDVLELLQKHVAENSFRKDVKVLIDQGTGDQFLTNNLHTDALVKLTKEMGLESQFDIRYHDGYDHGYFFISTFTKDHIDHHGKILRGL</sequence>
<dbReference type="SUPFAM" id="SSF53474">
    <property type="entry name" value="alpha/beta-Hydrolases"/>
    <property type="match status" value="1"/>
</dbReference>
<feature type="active site" description="Charge relay system" evidence="6">
    <location>
        <position position="232"/>
    </location>
</feature>
<proteinExistence type="inferred from homology"/>
<gene>
    <name evidence="8" type="ORF">EMPS_02167</name>
</gene>
<keyword evidence="4 7" id="KW-0719">Serine esterase</keyword>
<protein>
    <recommendedName>
        <fullName evidence="3 7">S-formylglutathione hydrolase</fullName>
        <ecNumber evidence="2 7">3.1.2.12</ecNumber>
    </recommendedName>
</protein>
<dbReference type="EC" id="3.1.2.12" evidence="2 7"/>
<dbReference type="GO" id="GO:0005829">
    <property type="term" value="C:cytosol"/>
    <property type="evidence" value="ECO:0007669"/>
    <property type="project" value="TreeGrafter"/>
</dbReference>
<comment type="subcellular location">
    <subcellularLocation>
        <location evidence="7">Cytoplasm</location>
    </subcellularLocation>
</comment>
<dbReference type="EMBL" id="BQFW01000003">
    <property type="protein sequence ID" value="GJJ69818.1"/>
    <property type="molecule type" value="Genomic_DNA"/>
</dbReference>
<dbReference type="AlphaFoldDB" id="A0A9P3LTA1"/>
<comment type="similarity">
    <text evidence="1 7">Belongs to the esterase D family.</text>
</comment>
<evidence type="ECO:0000313" key="8">
    <source>
        <dbReference type="EMBL" id="GJJ69818.1"/>
    </source>
</evidence>
<feature type="active site" description="Charge relay system" evidence="6">
    <location>
        <position position="150"/>
    </location>
</feature>
<comment type="function">
    <text evidence="7">Serine hydrolase involved in the detoxification of formaldehyde.</text>
</comment>
<dbReference type="OrthoDB" id="420518at2759"/>
<reference evidence="8" key="1">
    <citation type="submission" date="2021-11" db="EMBL/GenBank/DDBJ databases">
        <authorList>
            <person name="Herlambang A."/>
            <person name="Guo Y."/>
            <person name="Takashima Y."/>
            <person name="Nishizawa T."/>
        </authorList>
    </citation>
    <scope>NUCLEOTIDE SEQUENCE</scope>
    <source>
        <strain evidence="8">E1425</strain>
    </source>
</reference>
<reference evidence="8" key="2">
    <citation type="journal article" date="2022" name="Microbiol. Resour. Announc.">
        <title>Whole-Genome Sequence of Entomortierella parvispora E1425, a Mucoromycotan Fungus Associated with Burkholderiaceae-Related Endosymbiotic Bacteria.</title>
        <authorList>
            <person name="Herlambang A."/>
            <person name="Guo Y."/>
            <person name="Takashima Y."/>
            <person name="Narisawa K."/>
            <person name="Ohta H."/>
            <person name="Nishizawa T."/>
        </authorList>
    </citation>
    <scope>NUCLEOTIDE SEQUENCE</scope>
    <source>
        <strain evidence="8">E1425</strain>
    </source>
</reference>
<evidence type="ECO:0000313" key="9">
    <source>
        <dbReference type="Proteomes" id="UP000827284"/>
    </source>
</evidence>
<evidence type="ECO:0000256" key="5">
    <source>
        <dbReference type="ARBA" id="ARBA00022801"/>
    </source>
</evidence>
<dbReference type="NCBIfam" id="TIGR02821">
    <property type="entry name" value="fghA_ester_D"/>
    <property type="match status" value="1"/>
</dbReference>
<keyword evidence="7" id="KW-0963">Cytoplasm</keyword>
<keyword evidence="5 7" id="KW-0378">Hydrolase</keyword>
<dbReference type="InterPro" id="IPR000801">
    <property type="entry name" value="Esterase-like"/>
</dbReference>
<dbReference type="Pfam" id="PF00756">
    <property type="entry name" value="Esterase"/>
    <property type="match status" value="1"/>
</dbReference>
<organism evidence="8 9">
    <name type="scientific">Entomortierella parvispora</name>
    <dbReference type="NCBI Taxonomy" id="205924"/>
    <lineage>
        <taxon>Eukaryota</taxon>
        <taxon>Fungi</taxon>
        <taxon>Fungi incertae sedis</taxon>
        <taxon>Mucoromycota</taxon>
        <taxon>Mortierellomycotina</taxon>
        <taxon>Mortierellomycetes</taxon>
        <taxon>Mortierellales</taxon>
        <taxon>Mortierellaceae</taxon>
        <taxon>Entomortierella</taxon>
    </lineage>
</organism>
<dbReference type="Gene3D" id="3.40.50.1820">
    <property type="entry name" value="alpha/beta hydrolase"/>
    <property type="match status" value="1"/>
</dbReference>
<keyword evidence="9" id="KW-1185">Reference proteome</keyword>
<dbReference type="GO" id="GO:0046294">
    <property type="term" value="P:formaldehyde catabolic process"/>
    <property type="evidence" value="ECO:0007669"/>
    <property type="project" value="InterPro"/>
</dbReference>
<dbReference type="Proteomes" id="UP000827284">
    <property type="component" value="Unassembled WGS sequence"/>
</dbReference>
<dbReference type="InterPro" id="IPR014186">
    <property type="entry name" value="S-formylglutathione_hydrol"/>
</dbReference>
<evidence type="ECO:0000256" key="4">
    <source>
        <dbReference type="ARBA" id="ARBA00022487"/>
    </source>
</evidence>
<evidence type="ECO:0000256" key="6">
    <source>
        <dbReference type="PIRSR" id="PIRSR614186-1"/>
    </source>
</evidence>
<evidence type="ECO:0000256" key="7">
    <source>
        <dbReference type="RuleBase" id="RU363068"/>
    </source>
</evidence>
<comment type="caution">
    <text evidence="8">The sequence shown here is derived from an EMBL/GenBank/DDBJ whole genome shotgun (WGS) entry which is preliminary data.</text>
</comment>
<feature type="active site" description="Charge relay system" evidence="6">
    <location>
        <position position="267"/>
    </location>
</feature>
<evidence type="ECO:0000256" key="2">
    <source>
        <dbReference type="ARBA" id="ARBA00012479"/>
    </source>
</evidence>
<dbReference type="PANTHER" id="PTHR10061:SF0">
    <property type="entry name" value="S-FORMYLGLUTATHIONE HYDROLASE"/>
    <property type="match status" value="1"/>
</dbReference>
<dbReference type="InterPro" id="IPR029058">
    <property type="entry name" value="AB_hydrolase_fold"/>
</dbReference>